<organism evidence="2 3">
    <name type="scientific">Sutterella massiliensis</name>
    <dbReference type="NCBI Taxonomy" id="1816689"/>
    <lineage>
        <taxon>Bacteria</taxon>
        <taxon>Pseudomonadati</taxon>
        <taxon>Pseudomonadota</taxon>
        <taxon>Betaproteobacteria</taxon>
        <taxon>Burkholderiales</taxon>
        <taxon>Sutterellaceae</taxon>
        <taxon>Sutterella</taxon>
    </lineage>
</organism>
<dbReference type="InterPro" id="IPR012349">
    <property type="entry name" value="Split_barrel_FMN-bd"/>
</dbReference>
<name>A0ABS2DUT8_9BURK</name>
<dbReference type="InterPro" id="IPR024747">
    <property type="entry name" value="Pyridox_Oxase-rel"/>
</dbReference>
<accession>A0ABS2DUT8</accession>
<evidence type="ECO:0000313" key="3">
    <source>
        <dbReference type="Proteomes" id="UP000715095"/>
    </source>
</evidence>
<proteinExistence type="predicted"/>
<dbReference type="Gene3D" id="2.30.110.10">
    <property type="entry name" value="Electron Transport, Fmn-binding Protein, Chain A"/>
    <property type="match status" value="1"/>
</dbReference>
<feature type="chain" id="PRO_5046581906" evidence="1">
    <location>
        <begin position="25"/>
        <end position="200"/>
    </location>
</feature>
<gene>
    <name evidence="2" type="ORF">H6A60_11300</name>
</gene>
<dbReference type="Proteomes" id="UP000715095">
    <property type="component" value="Unassembled WGS sequence"/>
</dbReference>
<evidence type="ECO:0000313" key="2">
    <source>
        <dbReference type="EMBL" id="MBM6705052.1"/>
    </source>
</evidence>
<dbReference type="SUPFAM" id="SSF50475">
    <property type="entry name" value="FMN-binding split barrel"/>
    <property type="match status" value="1"/>
</dbReference>
<sequence>MTPVSRRTILAGLAASVVTPSIFAAENGIHPHALRWKDRAMTDPKEIEYTLRKARVGSFAFVDGDEPYVIPWTYGFEFKDGKLKIYVHCALKEGRKREILKKNNKVAFDIYCDLSSFTSDKDPGTSGWSYRSLTGVGRMRQLEGAEKVHGLQRVFENQAGHVPATVDEKAAAMVDVLCLDVEVYCGKKANKKECPLPEIK</sequence>
<dbReference type="Pfam" id="PF12900">
    <property type="entry name" value="Pyridox_ox_2"/>
    <property type="match status" value="1"/>
</dbReference>
<comment type="caution">
    <text evidence="2">The sequence shown here is derived from an EMBL/GenBank/DDBJ whole genome shotgun (WGS) entry which is preliminary data.</text>
</comment>
<keyword evidence="1" id="KW-0732">Signal</keyword>
<dbReference type="PANTHER" id="PTHR34071:SF2">
    <property type="entry name" value="FLAVIN-NUCLEOTIDE-BINDING PROTEIN"/>
    <property type="match status" value="1"/>
</dbReference>
<dbReference type="PANTHER" id="PTHR34071">
    <property type="entry name" value="5-NITROIMIDAZOLE ANTIBIOTICS RESISTANCE PROTEIN, NIMA-FAMILY-RELATED PROTEIN-RELATED"/>
    <property type="match status" value="1"/>
</dbReference>
<reference evidence="2 3" key="1">
    <citation type="journal article" date="2021" name="Sci. Rep.">
        <title>The distribution of antibiotic resistance genes in chicken gut microbiota commensals.</title>
        <authorList>
            <person name="Juricova H."/>
            <person name="Matiasovicova J."/>
            <person name="Kubasova T."/>
            <person name="Cejkova D."/>
            <person name="Rychlik I."/>
        </authorList>
    </citation>
    <scope>NUCLEOTIDE SEQUENCE [LARGE SCALE GENOMIC DNA]</scope>
    <source>
        <strain evidence="2 3">An829</strain>
    </source>
</reference>
<evidence type="ECO:0000256" key="1">
    <source>
        <dbReference type="SAM" id="SignalP"/>
    </source>
</evidence>
<keyword evidence="3" id="KW-1185">Reference proteome</keyword>
<dbReference type="EMBL" id="JACJJC010000080">
    <property type="protein sequence ID" value="MBM6705052.1"/>
    <property type="molecule type" value="Genomic_DNA"/>
</dbReference>
<feature type="signal peptide" evidence="1">
    <location>
        <begin position="1"/>
        <end position="24"/>
    </location>
</feature>
<protein>
    <submittedName>
        <fullName evidence="2">Pyridoxamine 5'-phosphate oxidase family protein</fullName>
    </submittedName>
</protein>
<dbReference type="RefSeq" id="WP_205104691.1">
    <property type="nucleotide sequence ID" value="NZ_JACJJC010000080.1"/>
</dbReference>